<dbReference type="EMBL" id="JAGMUU010000005">
    <property type="protein sequence ID" value="KAH7151851.1"/>
    <property type="molecule type" value="Genomic_DNA"/>
</dbReference>
<accession>A0A9P9F427</accession>
<dbReference type="AlphaFoldDB" id="A0A9P9F427"/>
<comment type="caution">
    <text evidence="1">The sequence shown here is derived from an EMBL/GenBank/DDBJ whole genome shotgun (WGS) entry which is preliminary data.</text>
</comment>
<evidence type="ECO:0000313" key="2">
    <source>
        <dbReference type="Proteomes" id="UP000717696"/>
    </source>
</evidence>
<proteinExistence type="predicted"/>
<sequence length="76" mass="8125">MGRVCVCVVCQCGCVLLLHDVIGLLCPLSLFSSVLNSRCTPTSLPLSHPHSLSLSPIPSFSLPWPCTLLSIFPETS</sequence>
<gene>
    <name evidence="1" type="ORF">B0J13DRAFT_546994</name>
</gene>
<dbReference type="Proteomes" id="UP000717696">
    <property type="component" value="Unassembled WGS sequence"/>
</dbReference>
<reference evidence="1" key="1">
    <citation type="journal article" date="2021" name="Nat. Commun.">
        <title>Genetic determinants of endophytism in the Arabidopsis root mycobiome.</title>
        <authorList>
            <person name="Mesny F."/>
            <person name="Miyauchi S."/>
            <person name="Thiergart T."/>
            <person name="Pickel B."/>
            <person name="Atanasova L."/>
            <person name="Karlsson M."/>
            <person name="Huettel B."/>
            <person name="Barry K.W."/>
            <person name="Haridas S."/>
            <person name="Chen C."/>
            <person name="Bauer D."/>
            <person name="Andreopoulos W."/>
            <person name="Pangilinan J."/>
            <person name="LaButti K."/>
            <person name="Riley R."/>
            <person name="Lipzen A."/>
            <person name="Clum A."/>
            <person name="Drula E."/>
            <person name="Henrissat B."/>
            <person name="Kohler A."/>
            <person name="Grigoriev I.V."/>
            <person name="Martin F.M."/>
            <person name="Hacquard S."/>
        </authorList>
    </citation>
    <scope>NUCLEOTIDE SEQUENCE</scope>
    <source>
        <strain evidence="1">MPI-CAGE-AT-0021</strain>
    </source>
</reference>
<evidence type="ECO:0000313" key="1">
    <source>
        <dbReference type="EMBL" id="KAH7151851.1"/>
    </source>
</evidence>
<protein>
    <submittedName>
        <fullName evidence="1">Uncharacterized protein</fullName>
    </submittedName>
</protein>
<organism evidence="1 2">
    <name type="scientific">Dactylonectria estremocensis</name>
    <dbReference type="NCBI Taxonomy" id="1079267"/>
    <lineage>
        <taxon>Eukaryota</taxon>
        <taxon>Fungi</taxon>
        <taxon>Dikarya</taxon>
        <taxon>Ascomycota</taxon>
        <taxon>Pezizomycotina</taxon>
        <taxon>Sordariomycetes</taxon>
        <taxon>Hypocreomycetidae</taxon>
        <taxon>Hypocreales</taxon>
        <taxon>Nectriaceae</taxon>
        <taxon>Dactylonectria</taxon>
    </lineage>
</organism>
<name>A0A9P9F427_9HYPO</name>
<keyword evidence="2" id="KW-1185">Reference proteome</keyword>